<dbReference type="PROSITE" id="PS50805">
    <property type="entry name" value="KRAB"/>
    <property type="match status" value="1"/>
</dbReference>
<evidence type="ECO:0000256" key="14">
    <source>
        <dbReference type="SAM" id="SignalP"/>
    </source>
</evidence>
<dbReference type="SMART" id="SM00355">
    <property type="entry name" value="ZnF_C2H2"/>
    <property type="match status" value="13"/>
</dbReference>
<feature type="region of interest" description="Disordered" evidence="13">
    <location>
        <begin position="422"/>
        <end position="444"/>
    </location>
</feature>
<feature type="domain" description="C2H2-type" evidence="15">
    <location>
        <begin position="886"/>
        <end position="913"/>
    </location>
</feature>
<evidence type="ECO:0000256" key="1">
    <source>
        <dbReference type="ARBA" id="ARBA00004123"/>
    </source>
</evidence>
<feature type="domain" description="C2H2-type" evidence="15">
    <location>
        <begin position="914"/>
        <end position="941"/>
    </location>
</feature>
<organism evidence="17 18">
    <name type="scientific">Heterocephalus glaber</name>
    <name type="common">Naked mole rat</name>
    <dbReference type="NCBI Taxonomy" id="10181"/>
    <lineage>
        <taxon>Eukaryota</taxon>
        <taxon>Metazoa</taxon>
        <taxon>Chordata</taxon>
        <taxon>Craniata</taxon>
        <taxon>Vertebrata</taxon>
        <taxon>Euteleostomi</taxon>
        <taxon>Mammalia</taxon>
        <taxon>Eutheria</taxon>
        <taxon>Euarchontoglires</taxon>
        <taxon>Glires</taxon>
        <taxon>Rodentia</taxon>
        <taxon>Hystricomorpha</taxon>
        <taxon>Bathyergidae</taxon>
        <taxon>Heterocephalus</taxon>
    </lineage>
</organism>
<dbReference type="eggNOG" id="KOG1721">
    <property type="taxonomic scope" value="Eukaryota"/>
</dbReference>
<dbReference type="InterPro" id="IPR036236">
    <property type="entry name" value="Znf_C2H2_sf"/>
</dbReference>
<evidence type="ECO:0000256" key="2">
    <source>
        <dbReference type="ARBA" id="ARBA00006991"/>
    </source>
</evidence>
<dbReference type="GO" id="GO:0000981">
    <property type="term" value="F:DNA-binding transcription factor activity, RNA polymerase II-specific"/>
    <property type="evidence" value="ECO:0007669"/>
    <property type="project" value="TreeGrafter"/>
</dbReference>
<dbReference type="GO" id="GO:0043565">
    <property type="term" value="F:sequence-specific DNA binding"/>
    <property type="evidence" value="ECO:0007669"/>
    <property type="project" value="TreeGrafter"/>
</dbReference>
<keyword evidence="14" id="KW-0732">Signal</keyword>
<dbReference type="Gene3D" id="3.30.160.60">
    <property type="entry name" value="Classic Zinc Finger"/>
    <property type="match status" value="14"/>
</dbReference>
<dbReference type="FunFam" id="3.30.160.60:FF:002343">
    <property type="entry name" value="Zinc finger protein 33A"/>
    <property type="match status" value="1"/>
</dbReference>
<proteinExistence type="inferred from homology"/>
<feature type="domain" description="C2H2-type" evidence="15">
    <location>
        <begin position="247"/>
        <end position="271"/>
    </location>
</feature>
<evidence type="ECO:0000313" key="18">
    <source>
        <dbReference type="Proteomes" id="UP000006813"/>
    </source>
</evidence>
<dbReference type="FunFam" id="3.30.160.60:FF:000538">
    <property type="entry name" value="zinc finger protein 853"/>
    <property type="match status" value="1"/>
</dbReference>
<dbReference type="CDD" id="cd07765">
    <property type="entry name" value="KRAB_A-box"/>
    <property type="match status" value="1"/>
</dbReference>
<dbReference type="PROSITE" id="PS50157">
    <property type="entry name" value="ZINC_FINGER_C2H2_2"/>
    <property type="match status" value="13"/>
</dbReference>
<evidence type="ECO:0000313" key="17">
    <source>
        <dbReference type="EMBL" id="EHB07908.1"/>
    </source>
</evidence>
<dbReference type="Gene3D" id="6.10.140.140">
    <property type="match status" value="1"/>
</dbReference>
<dbReference type="FunFam" id="3.30.160.60:FF:000933">
    <property type="entry name" value="zinc finger protein 771"/>
    <property type="match status" value="1"/>
</dbReference>
<feature type="domain" description="C2H2-type" evidence="15">
    <location>
        <begin position="219"/>
        <end position="246"/>
    </location>
</feature>
<evidence type="ECO:0000256" key="5">
    <source>
        <dbReference type="ARBA" id="ARBA00022771"/>
    </source>
</evidence>
<feature type="domain" description="C2H2-type" evidence="15">
    <location>
        <begin position="1056"/>
        <end position="1084"/>
    </location>
</feature>
<dbReference type="PANTHER" id="PTHR24408:SF54">
    <property type="entry name" value="ZINC FINGER PROTEIN 316"/>
    <property type="match status" value="1"/>
</dbReference>
<dbReference type="SUPFAM" id="SSF109640">
    <property type="entry name" value="KRAB domain (Kruppel-associated box)"/>
    <property type="match status" value="1"/>
</dbReference>
<reference evidence="17 18" key="1">
    <citation type="journal article" date="2011" name="Nature">
        <title>Genome sequencing reveals insights into physiology and longevity of the naked mole rat.</title>
        <authorList>
            <person name="Kim E.B."/>
            <person name="Fang X."/>
            <person name="Fushan A.A."/>
            <person name="Huang Z."/>
            <person name="Lobanov A.V."/>
            <person name="Han L."/>
            <person name="Marino S.M."/>
            <person name="Sun X."/>
            <person name="Turanov A.A."/>
            <person name="Yang P."/>
            <person name="Yim S.H."/>
            <person name="Zhao X."/>
            <person name="Kasaikina M.V."/>
            <person name="Stoletzki N."/>
            <person name="Peng C."/>
            <person name="Polak P."/>
            <person name="Xiong Z."/>
            <person name="Kiezun A."/>
            <person name="Zhu Y."/>
            <person name="Chen Y."/>
            <person name="Kryukov G.V."/>
            <person name="Zhang Q."/>
            <person name="Peshkin L."/>
            <person name="Yang L."/>
            <person name="Bronson R.T."/>
            <person name="Buffenstein R."/>
            <person name="Wang B."/>
            <person name="Han C."/>
            <person name="Li Q."/>
            <person name="Chen L."/>
            <person name="Zhao W."/>
            <person name="Sunyaev S.R."/>
            <person name="Park T.J."/>
            <person name="Zhang G."/>
            <person name="Wang J."/>
            <person name="Gladyshev V.N."/>
        </authorList>
    </citation>
    <scope>NUCLEOTIDE SEQUENCE [LARGE SCALE GENOMIC DNA]</scope>
</reference>
<feature type="compositionally biased region" description="Acidic residues" evidence="13">
    <location>
        <begin position="422"/>
        <end position="439"/>
    </location>
</feature>
<feature type="domain" description="C2H2-type" evidence="15">
    <location>
        <begin position="1085"/>
        <end position="1112"/>
    </location>
</feature>
<feature type="signal peptide" evidence="14">
    <location>
        <begin position="1"/>
        <end position="26"/>
    </location>
</feature>
<dbReference type="InterPro" id="IPR001909">
    <property type="entry name" value="KRAB"/>
</dbReference>
<feature type="region of interest" description="Disordered" evidence="13">
    <location>
        <begin position="963"/>
        <end position="1029"/>
    </location>
</feature>
<feature type="domain" description="C2H2-type" evidence="15">
    <location>
        <begin position="858"/>
        <end position="885"/>
    </location>
</feature>
<evidence type="ECO:0000256" key="13">
    <source>
        <dbReference type="SAM" id="MobiDB-lite"/>
    </source>
</evidence>
<keyword evidence="4" id="KW-0677">Repeat</keyword>
<dbReference type="FunFam" id="3.30.160.60:FF:000322">
    <property type="entry name" value="GDNF-inducible zinc finger protein 1"/>
    <property type="match status" value="1"/>
</dbReference>
<keyword evidence="10" id="KW-0539">Nucleus</keyword>
<feature type="region of interest" description="Disordered" evidence="13">
    <location>
        <begin position="1165"/>
        <end position="1197"/>
    </location>
</feature>
<evidence type="ECO:0000256" key="4">
    <source>
        <dbReference type="ARBA" id="ARBA00022737"/>
    </source>
</evidence>
<dbReference type="FunCoup" id="G5BF47">
    <property type="interactions" value="492"/>
</dbReference>
<keyword evidence="9" id="KW-0804">Transcription</keyword>
<dbReference type="PROSITE" id="PS00028">
    <property type="entry name" value="ZINC_FINGER_C2H2_1"/>
    <property type="match status" value="11"/>
</dbReference>
<evidence type="ECO:0000259" key="15">
    <source>
        <dbReference type="PROSITE" id="PS50157"/>
    </source>
</evidence>
<dbReference type="FunFam" id="3.30.160.60:FF:000016">
    <property type="entry name" value="zinc finger protein 37 homolog"/>
    <property type="match status" value="1"/>
</dbReference>
<feature type="domain" description="C2H2-type" evidence="15">
    <location>
        <begin position="1113"/>
        <end position="1140"/>
    </location>
</feature>
<feature type="domain" description="C2H2-type" evidence="15">
    <location>
        <begin position="830"/>
        <end position="857"/>
    </location>
</feature>
<dbReference type="AlphaFoldDB" id="G5BF47"/>
<feature type="chain" id="PRO_5003474353" description="Zinc finger protein 316" evidence="14">
    <location>
        <begin position="27"/>
        <end position="1229"/>
    </location>
</feature>
<feature type="compositionally biased region" description="Acidic residues" evidence="13">
    <location>
        <begin position="327"/>
        <end position="384"/>
    </location>
</feature>
<evidence type="ECO:0000256" key="11">
    <source>
        <dbReference type="ARBA" id="ARBA00068123"/>
    </source>
</evidence>
<keyword evidence="5 12" id="KW-0863">Zinc-finger</keyword>
<dbReference type="Proteomes" id="UP000006813">
    <property type="component" value="Unassembled WGS sequence"/>
</dbReference>
<dbReference type="FunFam" id="3.30.160.60:FF:000180">
    <property type="entry name" value="Zinc finger protein 689"/>
    <property type="match status" value="1"/>
</dbReference>
<keyword evidence="8" id="KW-0238">DNA-binding</keyword>
<evidence type="ECO:0000259" key="16">
    <source>
        <dbReference type="PROSITE" id="PS50805"/>
    </source>
</evidence>
<keyword evidence="3" id="KW-0479">Metal-binding</keyword>
<dbReference type="InterPro" id="IPR036051">
    <property type="entry name" value="KRAB_dom_sf"/>
</dbReference>
<dbReference type="PANTHER" id="PTHR24408">
    <property type="entry name" value="ZINC FINGER PROTEIN"/>
    <property type="match status" value="1"/>
</dbReference>
<evidence type="ECO:0000256" key="3">
    <source>
        <dbReference type="ARBA" id="ARBA00022723"/>
    </source>
</evidence>
<feature type="domain" description="KRAB" evidence="16">
    <location>
        <begin position="587"/>
        <end position="658"/>
    </location>
</feature>
<feature type="domain" description="C2H2-type" evidence="15">
    <location>
        <begin position="774"/>
        <end position="801"/>
    </location>
</feature>
<keyword evidence="6" id="KW-0862">Zinc</keyword>
<feature type="compositionally biased region" description="Acidic residues" evidence="13">
    <location>
        <begin position="309"/>
        <end position="320"/>
    </location>
</feature>
<feature type="domain" description="C2H2-type" evidence="15">
    <location>
        <begin position="191"/>
        <end position="218"/>
    </location>
</feature>
<dbReference type="FunFam" id="3.30.160.60:FF:002226">
    <property type="entry name" value="Zinc finger protein 764"/>
    <property type="match status" value="1"/>
</dbReference>
<dbReference type="InterPro" id="IPR013087">
    <property type="entry name" value="Znf_C2H2_type"/>
</dbReference>
<dbReference type="Pfam" id="PF01352">
    <property type="entry name" value="KRAB"/>
    <property type="match status" value="1"/>
</dbReference>
<dbReference type="FunFam" id="3.30.160.60:FF:000446">
    <property type="entry name" value="Zinc finger protein"/>
    <property type="match status" value="1"/>
</dbReference>
<feature type="region of interest" description="Disordered" evidence="13">
    <location>
        <begin position="707"/>
        <end position="733"/>
    </location>
</feature>
<evidence type="ECO:0000256" key="12">
    <source>
        <dbReference type="PROSITE-ProRule" id="PRU00042"/>
    </source>
</evidence>
<keyword evidence="7" id="KW-0805">Transcription regulation</keyword>
<dbReference type="SUPFAM" id="SSF57667">
    <property type="entry name" value="beta-beta-alpha zinc fingers"/>
    <property type="match status" value="7"/>
</dbReference>
<dbReference type="EMBL" id="JH169911">
    <property type="protein sequence ID" value="EHB07908.1"/>
    <property type="molecule type" value="Genomic_DNA"/>
</dbReference>
<evidence type="ECO:0000256" key="6">
    <source>
        <dbReference type="ARBA" id="ARBA00022833"/>
    </source>
</evidence>
<evidence type="ECO:0000256" key="7">
    <source>
        <dbReference type="ARBA" id="ARBA00023015"/>
    </source>
</evidence>
<dbReference type="Pfam" id="PF00096">
    <property type="entry name" value="zf-C2H2"/>
    <property type="match status" value="11"/>
</dbReference>
<accession>G5BF47</accession>
<dbReference type="GO" id="GO:0008270">
    <property type="term" value="F:zinc ion binding"/>
    <property type="evidence" value="ECO:0007669"/>
    <property type="project" value="UniProtKB-KW"/>
</dbReference>
<dbReference type="FunFam" id="3.30.160.60:FF:000006">
    <property type="entry name" value="Zinc finger protein 184 (Kruppel-like)"/>
    <property type="match status" value="1"/>
</dbReference>
<feature type="domain" description="C2H2-type" evidence="15">
    <location>
        <begin position="1141"/>
        <end position="1168"/>
    </location>
</feature>
<evidence type="ECO:0000256" key="9">
    <source>
        <dbReference type="ARBA" id="ARBA00023163"/>
    </source>
</evidence>
<comment type="similarity">
    <text evidence="2">Belongs to the krueppel C2H2-type zinc-finger protein family.</text>
</comment>
<dbReference type="SMART" id="SM00349">
    <property type="entry name" value="KRAB"/>
    <property type="match status" value="1"/>
</dbReference>
<sequence length="1229" mass="133440">MHISSVTPWFLHSWLAAAIFTSQTEGNTASGHLAARGPVSPDYPVSRTRFLLLHLFPHEGDLGSPDSPDPPVCPEGSPGVVCASLDGGASRRSRLNALAFTLQPPLTTPPRVQGLPPRPPAGNAVPAQPGPRDSGVTDRMELEPATETFVLELRCLADGGPGPDTLSGEGWGGMHSNLVTHQRIHTGEKPYACSYCSKRFSESSALVQHQRTHTGERPYACGDCGKRFSVSSNLLRHRRTHSGERPYVCEDCGERFRHKVQIRRHERQLHACHVLHMCWLSGSCLPGTMAALQTTLDSPAPQLERVEDGSECDPDQEEEEEKGKDVEEVEEEEEEEEEAEDTAEVVEVAEVEVEAEFDGDDDSDGDDDDDDNDDEEDGVEEVLAEEQSPGLGAQEQLSHGGDARSPALGRALQMCQVPVATQDEDLEEEEEEEEEEEDFLTAGSQCPHSVGTICPPWSSPSGCCGGHSICLGQTEVGGVVGLGFIVSCPLCESCLCLYPLKAGSSPSLGLRSWSLDGTGAPPPGIGERTKVLCSVDNEGLACVPLGSTLQGLSVVSLTALHGCVYTQPLTQGSRGQCLGPCAFQGLVTFEDVAVYFSLEEWERLDVNQRALYQEVMQENYGILVSLGYPVPKPELIFRLEQGEEPWVPDSPHPEEGDIVTGVYTGAWYWTDDMEDHEEEDDEDFLAEMAEEENEPPGLWSAAYGVGDVPGTWGPDDSDSAQTPEGWGSDSGNLGVLAEESEAKPFLPGQEPDSNLMAPWPYPTEEAAPTGRPETTCDVCGKVFPHRSRLGKHQRYHAAVKPFGCEECGKGFVYRSHLAIHQRTHTGEKPFPCPDCGKRFVYKSHLVTHRRIHTGERPYRCAFCGAGFGRRSYLVTHQRTHTGERPYPCAHCGRSFSQSSALARHQAVHTADRPHCCPDCGQAFRLRADFQRHRRSGGCAEPGSEGPRREPCEAATAMGLKEPETALEGPEEPQQSVSADRDPEAEAREEAAAAEARPESKQDPEPSRRFLGMDNGLGEGEGPSSHPLGFHFPMHPQSWLHPDGFPILGLTDIGDRVPADGHCGKGFGHSSDFKRHRRTHTGEKPFRCADCGRGFAQRSNLAKHRRGHTGERPFPCPECGKRFSQRSVLVTHQRTHTGERPYACAHCGRRFSQSSHLLTHMKTHRGAVGAPGQAGATVTPMPKAEAPARGQLSAGSAPRECGSTLLEFAGGTSFGSEAAFAGPSAAYEES</sequence>
<evidence type="ECO:0000256" key="10">
    <source>
        <dbReference type="ARBA" id="ARBA00023242"/>
    </source>
</evidence>
<feature type="region of interest" description="Disordered" evidence="13">
    <location>
        <begin position="104"/>
        <end position="138"/>
    </location>
</feature>
<name>G5BF47_HETGA</name>
<feature type="region of interest" description="Disordered" evidence="13">
    <location>
        <begin position="299"/>
        <end position="405"/>
    </location>
</feature>
<evidence type="ECO:0000256" key="8">
    <source>
        <dbReference type="ARBA" id="ARBA00023125"/>
    </source>
</evidence>
<gene>
    <name evidence="17" type="ORF">GW7_17924</name>
</gene>
<dbReference type="GO" id="GO:0005634">
    <property type="term" value="C:nucleus"/>
    <property type="evidence" value="ECO:0007669"/>
    <property type="project" value="UniProtKB-SubCell"/>
</dbReference>
<feature type="domain" description="C2H2-type" evidence="15">
    <location>
        <begin position="802"/>
        <end position="829"/>
    </location>
</feature>
<feature type="compositionally biased region" description="Basic and acidic residues" evidence="13">
    <location>
        <begin position="978"/>
        <end position="1007"/>
    </location>
</feature>
<protein>
    <recommendedName>
        <fullName evidence="11">Zinc finger protein 316</fullName>
    </recommendedName>
</protein>
<comment type="subcellular location">
    <subcellularLocation>
        <location evidence="1">Nucleus</location>
    </subcellularLocation>
</comment>
<dbReference type="FunFam" id="3.30.160.60:FF:001872">
    <property type="entry name" value="Zinc finger protein"/>
    <property type="match status" value="1"/>
</dbReference>
<dbReference type="InParanoid" id="G5BF47"/>